<dbReference type="Pfam" id="PF02049">
    <property type="entry name" value="FliE"/>
    <property type="match status" value="1"/>
</dbReference>
<sequence length="108" mass="11839">MSDNNVGPTEVLHRLRALSERLEAGLEIANDEKPSVRFADLLHESLNRVNTTQQRASAMGQAYELGDPNVSTAELVIAMQKSSLAFQGALQVRNKLVAAYQDIMSMPV</sequence>
<evidence type="ECO:0000256" key="1">
    <source>
        <dbReference type="ARBA" id="ARBA00004117"/>
    </source>
</evidence>
<keyword evidence="6" id="KW-0966">Cell projection</keyword>
<dbReference type="NCBIfam" id="TIGR00205">
    <property type="entry name" value="fliE"/>
    <property type="match status" value="1"/>
</dbReference>
<reference evidence="6 7" key="1">
    <citation type="submission" date="2024-05" db="EMBL/GenBank/DDBJ databases">
        <title>Genome Sequence and Characterization of the New Strain Purple Sulfur Bacterium of Genus Thioalkalicoccus.</title>
        <authorList>
            <person name="Bryantseva I.A."/>
            <person name="Kyndt J.A."/>
            <person name="Imhoff J.F."/>
        </authorList>
    </citation>
    <scope>NUCLEOTIDE SEQUENCE [LARGE SCALE GENOMIC DNA]</scope>
    <source>
        <strain evidence="6 7">Um2</strain>
    </source>
</reference>
<comment type="caution">
    <text evidence="6">The sequence shown here is derived from an EMBL/GenBank/DDBJ whole genome shotgun (WGS) entry which is preliminary data.</text>
</comment>
<dbReference type="RefSeq" id="WP_369666291.1">
    <property type="nucleotide sequence ID" value="NZ_JBDKXB010000005.1"/>
</dbReference>
<dbReference type="PANTHER" id="PTHR34653:SF1">
    <property type="entry name" value="FLAGELLAR HOOK-BASAL BODY COMPLEX PROTEIN FLIE"/>
    <property type="match status" value="1"/>
</dbReference>
<keyword evidence="4 5" id="KW-0975">Bacterial flagellum</keyword>
<protein>
    <recommendedName>
        <fullName evidence="3 5">Flagellar hook-basal body complex protein FliE</fullName>
    </recommendedName>
</protein>
<evidence type="ECO:0000256" key="2">
    <source>
        <dbReference type="ARBA" id="ARBA00009272"/>
    </source>
</evidence>
<keyword evidence="7" id="KW-1185">Reference proteome</keyword>
<dbReference type="PRINTS" id="PR01006">
    <property type="entry name" value="FLGHOOKFLIE"/>
</dbReference>
<dbReference type="PANTHER" id="PTHR34653">
    <property type="match status" value="1"/>
</dbReference>
<name>A0ABV4BBN4_9GAMM</name>
<evidence type="ECO:0000256" key="5">
    <source>
        <dbReference type="HAMAP-Rule" id="MF_00724"/>
    </source>
</evidence>
<evidence type="ECO:0000256" key="4">
    <source>
        <dbReference type="ARBA" id="ARBA00023143"/>
    </source>
</evidence>
<evidence type="ECO:0000313" key="7">
    <source>
        <dbReference type="Proteomes" id="UP001564408"/>
    </source>
</evidence>
<evidence type="ECO:0000313" key="6">
    <source>
        <dbReference type="EMBL" id="MEY6431906.1"/>
    </source>
</evidence>
<accession>A0ABV4BBN4</accession>
<evidence type="ECO:0000256" key="3">
    <source>
        <dbReference type="ARBA" id="ARBA00018024"/>
    </source>
</evidence>
<dbReference type="EMBL" id="JBDKXB010000005">
    <property type="protein sequence ID" value="MEY6431906.1"/>
    <property type="molecule type" value="Genomic_DNA"/>
</dbReference>
<comment type="subcellular location">
    <subcellularLocation>
        <location evidence="1 5">Bacterial flagellum basal body</location>
    </subcellularLocation>
</comment>
<keyword evidence="6" id="KW-0969">Cilium</keyword>
<comment type="similarity">
    <text evidence="2 5">Belongs to the FliE family.</text>
</comment>
<dbReference type="Proteomes" id="UP001564408">
    <property type="component" value="Unassembled WGS sequence"/>
</dbReference>
<organism evidence="6 7">
    <name type="scientific">Thioalkalicoccus limnaeus</name>
    <dbReference type="NCBI Taxonomy" id="120681"/>
    <lineage>
        <taxon>Bacteria</taxon>
        <taxon>Pseudomonadati</taxon>
        <taxon>Pseudomonadota</taxon>
        <taxon>Gammaproteobacteria</taxon>
        <taxon>Chromatiales</taxon>
        <taxon>Chromatiaceae</taxon>
        <taxon>Thioalkalicoccus</taxon>
    </lineage>
</organism>
<gene>
    <name evidence="5 6" type="primary">fliE</name>
    <name evidence="6" type="ORF">ABC977_05725</name>
</gene>
<dbReference type="HAMAP" id="MF_00724">
    <property type="entry name" value="FliE"/>
    <property type="match status" value="1"/>
</dbReference>
<proteinExistence type="inferred from homology"/>
<dbReference type="InterPro" id="IPR001624">
    <property type="entry name" value="FliE"/>
</dbReference>
<keyword evidence="6" id="KW-0282">Flagellum</keyword>